<dbReference type="CDD" id="cd05822">
    <property type="entry name" value="TLP_HIUase"/>
    <property type="match status" value="1"/>
</dbReference>
<dbReference type="InterPro" id="IPR023418">
    <property type="entry name" value="Thyroxine_BS"/>
</dbReference>
<evidence type="ECO:0000313" key="9">
    <source>
        <dbReference type="EMBL" id="MFB2879025.1"/>
    </source>
</evidence>
<sequence>MAGKLTTHVLDTAQGCPARDLAIELWSITPETNEKTLLKTIRTNQDGRTDSPLIEGELQQGIYELVFHVGEYFNHHLKDLPKPLFLDQIPIRFGIANPQAHYHVPLLTSPWSYSTYRGS</sequence>
<evidence type="ECO:0000256" key="1">
    <source>
        <dbReference type="ARBA" id="ARBA00001043"/>
    </source>
</evidence>
<dbReference type="InterPro" id="IPR036817">
    <property type="entry name" value="Transthyretin/HIU_hydrolase_sf"/>
</dbReference>
<dbReference type="PROSITE" id="PS00768">
    <property type="entry name" value="TRANSTHYRETIN_1"/>
    <property type="match status" value="1"/>
</dbReference>
<comment type="similarity">
    <text evidence="3 7">Belongs to the transthyretin family. 5-hydroxyisourate hydrolase subfamily.</text>
</comment>
<evidence type="ECO:0000256" key="4">
    <source>
        <dbReference type="ARBA" id="ARBA00011881"/>
    </source>
</evidence>
<evidence type="ECO:0000256" key="7">
    <source>
        <dbReference type="RuleBase" id="RU361270"/>
    </source>
</evidence>
<evidence type="ECO:0000256" key="3">
    <source>
        <dbReference type="ARBA" id="ARBA00009850"/>
    </source>
</evidence>
<comment type="function">
    <text evidence="2">Catalyzes the hydrolysis of 5-hydroxyisourate (HIU) to 2-oxo-4-hydroxy-4-carboxy-5-ureidoimidazoline (OHCU).</text>
</comment>
<gene>
    <name evidence="9" type="primary">uraH</name>
    <name evidence="9" type="ORF">ACE1CC_19405</name>
</gene>
<feature type="domain" description="Transthyretin/hydroxyisourate hydrolase" evidence="8">
    <location>
        <begin position="5"/>
        <end position="118"/>
    </location>
</feature>
<comment type="caution">
    <text evidence="9">The sequence shown here is derived from an EMBL/GenBank/DDBJ whole genome shotgun (WGS) entry which is preliminary data.</text>
</comment>
<dbReference type="InterPro" id="IPR014306">
    <property type="entry name" value="Hydroxyisourate_hydrolase"/>
</dbReference>
<keyword evidence="10" id="KW-1185">Reference proteome</keyword>
<comment type="catalytic activity">
    <reaction evidence="1 7">
        <text>5-hydroxyisourate + H2O = 5-hydroxy-2-oxo-4-ureido-2,5-dihydro-1H-imidazole-5-carboxylate + H(+)</text>
        <dbReference type="Rhea" id="RHEA:23736"/>
        <dbReference type="ChEBI" id="CHEBI:15377"/>
        <dbReference type="ChEBI" id="CHEBI:15378"/>
        <dbReference type="ChEBI" id="CHEBI:18072"/>
        <dbReference type="ChEBI" id="CHEBI:58639"/>
        <dbReference type="EC" id="3.5.2.17"/>
    </reaction>
</comment>
<dbReference type="PANTHER" id="PTHR10395:SF7">
    <property type="entry name" value="5-HYDROXYISOURATE HYDROLASE"/>
    <property type="match status" value="1"/>
</dbReference>
<dbReference type="SUPFAM" id="SSF49472">
    <property type="entry name" value="Transthyretin (synonym: prealbumin)"/>
    <property type="match status" value="1"/>
</dbReference>
<keyword evidence="5 7" id="KW-0659">Purine metabolism</keyword>
<accession>A0ABV4X8F0</accession>
<dbReference type="EC" id="3.5.2.17" evidence="7"/>
<name>A0ABV4X8F0_9CYAN</name>
<reference evidence="9 10" key="1">
    <citation type="submission" date="2024-09" db="EMBL/GenBank/DDBJ databases">
        <title>Floridaenema gen nov. (Aerosakkonemataceae, Aerosakkonematales ord. nov., Cyanobacteria) from benthic tropical and subtropical fresh waters, with the description of four new species.</title>
        <authorList>
            <person name="Moretto J.A."/>
            <person name="Berthold D.E."/>
            <person name="Lefler F.W."/>
            <person name="Huang I.-S."/>
            <person name="Laughinghouse H. IV."/>
        </authorList>
    </citation>
    <scope>NUCLEOTIDE SEQUENCE [LARGE SCALE GENOMIC DNA]</scope>
    <source>
        <strain evidence="9 10">BLCC-F46</strain>
    </source>
</reference>
<dbReference type="Proteomes" id="UP001576774">
    <property type="component" value="Unassembled WGS sequence"/>
</dbReference>
<dbReference type="GO" id="GO:0033971">
    <property type="term" value="F:hydroxyisourate hydrolase activity"/>
    <property type="evidence" value="ECO:0007669"/>
    <property type="project" value="UniProtKB-EC"/>
</dbReference>
<proteinExistence type="inferred from homology"/>
<dbReference type="InterPro" id="IPR023416">
    <property type="entry name" value="Transthyretin/HIU_hydrolase_d"/>
</dbReference>
<keyword evidence="6 7" id="KW-0378">Hydrolase</keyword>
<evidence type="ECO:0000256" key="6">
    <source>
        <dbReference type="ARBA" id="ARBA00022801"/>
    </source>
</evidence>
<dbReference type="Gene3D" id="2.60.40.180">
    <property type="entry name" value="Transthyretin/hydroxyisourate hydrolase domain"/>
    <property type="match status" value="1"/>
</dbReference>
<evidence type="ECO:0000313" key="10">
    <source>
        <dbReference type="Proteomes" id="UP001576774"/>
    </source>
</evidence>
<organism evidence="9 10">
    <name type="scientific">Floridaenema aerugineum BLCC-F46</name>
    <dbReference type="NCBI Taxonomy" id="3153654"/>
    <lineage>
        <taxon>Bacteria</taxon>
        <taxon>Bacillati</taxon>
        <taxon>Cyanobacteriota</taxon>
        <taxon>Cyanophyceae</taxon>
        <taxon>Oscillatoriophycideae</taxon>
        <taxon>Aerosakkonematales</taxon>
        <taxon>Aerosakkonemataceae</taxon>
        <taxon>Floridanema</taxon>
        <taxon>Floridanema aerugineum</taxon>
    </lineage>
</organism>
<dbReference type="NCBIfam" id="TIGR02962">
    <property type="entry name" value="hdxy_isourate"/>
    <property type="match status" value="1"/>
</dbReference>
<dbReference type="Pfam" id="PF00576">
    <property type="entry name" value="Transthyretin"/>
    <property type="match status" value="1"/>
</dbReference>
<comment type="subunit">
    <text evidence="4 7">Homotetramer.</text>
</comment>
<evidence type="ECO:0000256" key="5">
    <source>
        <dbReference type="ARBA" id="ARBA00022631"/>
    </source>
</evidence>
<evidence type="ECO:0000256" key="2">
    <source>
        <dbReference type="ARBA" id="ARBA00002704"/>
    </source>
</evidence>
<dbReference type="EMBL" id="JBHFNQ010000146">
    <property type="protein sequence ID" value="MFB2879025.1"/>
    <property type="molecule type" value="Genomic_DNA"/>
</dbReference>
<dbReference type="RefSeq" id="WP_413272076.1">
    <property type="nucleotide sequence ID" value="NZ_JBHFNQ010000146.1"/>
</dbReference>
<protein>
    <recommendedName>
        <fullName evidence="7">5-hydroxyisourate hydrolase</fullName>
        <shortName evidence="7">HIU hydrolase</shortName>
        <shortName evidence="7">HIUHase</shortName>
        <ecNumber evidence="7">3.5.2.17</ecNumber>
    </recommendedName>
</protein>
<evidence type="ECO:0000259" key="8">
    <source>
        <dbReference type="Pfam" id="PF00576"/>
    </source>
</evidence>
<dbReference type="PANTHER" id="PTHR10395">
    <property type="entry name" value="URICASE AND TRANSTHYRETIN-RELATED"/>
    <property type="match status" value="1"/>
</dbReference>